<gene>
    <name evidence="1" type="ORF">BRADI_1g01075v3</name>
</gene>
<evidence type="ECO:0000313" key="1">
    <source>
        <dbReference type="EMBL" id="PNT73765.1"/>
    </source>
</evidence>
<dbReference type="Gramene" id="PNT73765">
    <property type="protein sequence ID" value="PNT73765"/>
    <property type="gene ID" value="BRADI_1g01075v3"/>
</dbReference>
<proteinExistence type="predicted"/>
<accession>A0A2K2DHK6</accession>
<reference evidence="2" key="3">
    <citation type="submission" date="2018-08" db="UniProtKB">
        <authorList>
            <consortium name="EnsemblPlants"/>
        </authorList>
    </citation>
    <scope>IDENTIFICATION</scope>
    <source>
        <strain evidence="2">cv. Bd21</strain>
    </source>
</reference>
<name>A0A2K2DHK6_BRADI</name>
<dbReference type="AlphaFoldDB" id="A0A2K2DHK6"/>
<reference evidence="1 2" key="1">
    <citation type="journal article" date="2010" name="Nature">
        <title>Genome sequencing and analysis of the model grass Brachypodium distachyon.</title>
        <authorList>
            <consortium name="International Brachypodium Initiative"/>
        </authorList>
    </citation>
    <scope>NUCLEOTIDE SEQUENCE [LARGE SCALE GENOMIC DNA]</scope>
    <source>
        <strain evidence="1 2">Bd21</strain>
    </source>
</reference>
<sequence>MGSVISSAIAAAFPHRDDFLLADEDDPNGGPFFHELPLHQQERLKQRWMEKLERKNPRAVVWGPRSREERIAAELLPLVQIALQHYNSNNPVLIIICFPVSSFDLCNRASSSSLQPNFALLIWTSY</sequence>
<dbReference type="EnsemblPlants" id="PNT73765">
    <property type="protein sequence ID" value="PNT73765"/>
    <property type="gene ID" value="BRADI_1g01075v3"/>
</dbReference>
<dbReference type="InParanoid" id="A0A2K2DHK6"/>
<organism evidence="1">
    <name type="scientific">Brachypodium distachyon</name>
    <name type="common">Purple false brome</name>
    <name type="synonym">Trachynia distachya</name>
    <dbReference type="NCBI Taxonomy" id="15368"/>
    <lineage>
        <taxon>Eukaryota</taxon>
        <taxon>Viridiplantae</taxon>
        <taxon>Streptophyta</taxon>
        <taxon>Embryophyta</taxon>
        <taxon>Tracheophyta</taxon>
        <taxon>Spermatophyta</taxon>
        <taxon>Magnoliopsida</taxon>
        <taxon>Liliopsida</taxon>
        <taxon>Poales</taxon>
        <taxon>Poaceae</taxon>
        <taxon>BOP clade</taxon>
        <taxon>Pooideae</taxon>
        <taxon>Stipodae</taxon>
        <taxon>Brachypodieae</taxon>
        <taxon>Brachypodium</taxon>
    </lineage>
</organism>
<dbReference type="Proteomes" id="UP000008810">
    <property type="component" value="Chromosome 1"/>
</dbReference>
<evidence type="ECO:0000313" key="3">
    <source>
        <dbReference type="Proteomes" id="UP000008810"/>
    </source>
</evidence>
<evidence type="ECO:0000313" key="2">
    <source>
        <dbReference type="EnsemblPlants" id="PNT73765"/>
    </source>
</evidence>
<protein>
    <submittedName>
        <fullName evidence="1 2">Uncharacterized protein</fullName>
    </submittedName>
</protein>
<keyword evidence="3" id="KW-1185">Reference proteome</keyword>
<dbReference type="EMBL" id="CM000880">
    <property type="protein sequence ID" value="PNT73765.1"/>
    <property type="molecule type" value="Genomic_DNA"/>
</dbReference>
<reference evidence="1" key="2">
    <citation type="submission" date="2017-06" db="EMBL/GenBank/DDBJ databases">
        <title>WGS assembly of Brachypodium distachyon.</title>
        <authorList>
            <consortium name="The International Brachypodium Initiative"/>
            <person name="Lucas S."/>
            <person name="Harmon-Smith M."/>
            <person name="Lail K."/>
            <person name="Tice H."/>
            <person name="Grimwood J."/>
            <person name="Bruce D."/>
            <person name="Barry K."/>
            <person name="Shu S."/>
            <person name="Lindquist E."/>
            <person name="Wang M."/>
            <person name="Pitluck S."/>
            <person name="Vogel J.P."/>
            <person name="Garvin D.F."/>
            <person name="Mockler T.C."/>
            <person name="Schmutz J."/>
            <person name="Rokhsar D."/>
            <person name="Bevan M.W."/>
        </authorList>
    </citation>
    <scope>NUCLEOTIDE SEQUENCE</scope>
    <source>
        <strain evidence="1">Bd21</strain>
    </source>
</reference>